<keyword evidence="1" id="KW-0597">Phosphoprotein</keyword>
<evidence type="ECO:0000256" key="3">
    <source>
        <dbReference type="ARBA" id="ARBA00022679"/>
    </source>
</evidence>
<dbReference type="GO" id="GO:0032259">
    <property type="term" value="P:methylation"/>
    <property type="evidence" value="ECO:0007669"/>
    <property type="project" value="UniProtKB-KW"/>
</dbReference>
<sequence length="215" mass="22687">MEPDEYIRALAAESLARDDATGWWDTLYAAAGEGVTEIPWDRGGPHALLASWPGPAEPRGSAVVVGAGLGGDAEFLAARGWRTTAFDISPTAIAAAKARFPGSPVQYVAADLFDPPPSIAAGFDLVVESLTVQALPPSYRERAVGAVRALVRPGGTLLVIAAAADEGERSEEGPPWPLTRAEVESFAHQATGLRLVSVEEFREGGSHRWRAQFSA</sequence>
<comment type="caution">
    <text evidence="6">The sequence shown here is derived from an EMBL/GenBank/DDBJ whole genome shotgun (WGS) entry which is preliminary data.</text>
</comment>
<dbReference type="EMBL" id="BAABAT010000023">
    <property type="protein sequence ID" value="GAA4256038.1"/>
    <property type="molecule type" value="Genomic_DNA"/>
</dbReference>
<keyword evidence="6" id="KW-0614">Plasmid</keyword>
<dbReference type="GO" id="GO:0008168">
    <property type="term" value="F:methyltransferase activity"/>
    <property type="evidence" value="ECO:0007669"/>
    <property type="project" value="UniProtKB-KW"/>
</dbReference>
<keyword evidence="2 6" id="KW-0489">Methyltransferase</keyword>
<accession>A0ABP8DHM1</accession>
<gene>
    <name evidence="6" type="ORF">GCM10022255_067240</name>
</gene>
<dbReference type="Proteomes" id="UP001500620">
    <property type="component" value="Unassembled WGS sequence"/>
</dbReference>
<dbReference type="InterPro" id="IPR008854">
    <property type="entry name" value="TPMT"/>
</dbReference>
<keyword evidence="4" id="KW-0949">S-adenosyl-L-methionine</keyword>
<dbReference type="SUPFAM" id="SSF53335">
    <property type="entry name" value="S-adenosyl-L-methionine-dependent methyltransferases"/>
    <property type="match status" value="1"/>
</dbReference>
<reference evidence="7" key="1">
    <citation type="journal article" date="2019" name="Int. J. Syst. Evol. Microbiol.">
        <title>The Global Catalogue of Microorganisms (GCM) 10K type strain sequencing project: providing services to taxonomists for standard genome sequencing and annotation.</title>
        <authorList>
            <consortium name="The Broad Institute Genomics Platform"/>
            <consortium name="The Broad Institute Genome Sequencing Center for Infectious Disease"/>
            <person name="Wu L."/>
            <person name="Ma J."/>
        </authorList>
    </citation>
    <scope>NUCLEOTIDE SEQUENCE [LARGE SCALE GENOMIC DNA]</scope>
    <source>
        <strain evidence="7">JCM 17441</strain>
    </source>
</reference>
<evidence type="ECO:0000256" key="1">
    <source>
        <dbReference type="ARBA" id="ARBA00022553"/>
    </source>
</evidence>
<organism evidence="6 7">
    <name type="scientific">Dactylosporangium darangshiense</name>
    <dbReference type="NCBI Taxonomy" id="579108"/>
    <lineage>
        <taxon>Bacteria</taxon>
        <taxon>Bacillati</taxon>
        <taxon>Actinomycetota</taxon>
        <taxon>Actinomycetes</taxon>
        <taxon>Micromonosporales</taxon>
        <taxon>Micromonosporaceae</taxon>
        <taxon>Dactylosporangium</taxon>
    </lineage>
</organism>
<dbReference type="PROSITE" id="PS51585">
    <property type="entry name" value="SAM_MT_TPMT"/>
    <property type="match status" value="1"/>
</dbReference>
<evidence type="ECO:0000313" key="6">
    <source>
        <dbReference type="EMBL" id="GAA4256038.1"/>
    </source>
</evidence>
<feature type="domain" description="Methyltransferase type 11" evidence="5">
    <location>
        <begin position="65"/>
        <end position="158"/>
    </location>
</feature>
<evidence type="ECO:0000313" key="7">
    <source>
        <dbReference type="Proteomes" id="UP001500620"/>
    </source>
</evidence>
<dbReference type="InterPro" id="IPR013216">
    <property type="entry name" value="Methyltransf_11"/>
</dbReference>
<evidence type="ECO:0000259" key="5">
    <source>
        <dbReference type="Pfam" id="PF08241"/>
    </source>
</evidence>
<evidence type="ECO:0000256" key="2">
    <source>
        <dbReference type="ARBA" id="ARBA00022603"/>
    </source>
</evidence>
<evidence type="ECO:0000256" key="4">
    <source>
        <dbReference type="ARBA" id="ARBA00022691"/>
    </source>
</evidence>
<dbReference type="PANTHER" id="PTHR32183">
    <property type="match status" value="1"/>
</dbReference>
<dbReference type="PANTHER" id="PTHR32183:SF6">
    <property type="entry name" value="CYSTEINE SULFINATE DESULFINASE_CYSTEINE DESULFURASE AND RELATED ENZYMES"/>
    <property type="match status" value="1"/>
</dbReference>
<proteinExistence type="predicted"/>
<dbReference type="RefSeq" id="WP_345133053.1">
    <property type="nucleotide sequence ID" value="NZ_BAABAT010000023.1"/>
</dbReference>
<keyword evidence="7" id="KW-1185">Reference proteome</keyword>
<dbReference type="CDD" id="cd02440">
    <property type="entry name" value="AdoMet_MTases"/>
    <property type="match status" value="1"/>
</dbReference>
<dbReference type="InterPro" id="IPR029063">
    <property type="entry name" value="SAM-dependent_MTases_sf"/>
</dbReference>
<keyword evidence="3" id="KW-0808">Transferase</keyword>
<dbReference type="Pfam" id="PF08241">
    <property type="entry name" value="Methyltransf_11"/>
    <property type="match status" value="1"/>
</dbReference>
<protein>
    <submittedName>
        <fullName evidence="6">Methyltransferase domain-containing protein</fullName>
    </submittedName>
</protein>
<dbReference type="Gene3D" id="3.40.50.150">
    <property type="entry name" value="Vaccinia Virus protein VP39"/>
    <property type="match status" value="1"/>
</dbReference>
<name>A0ABP8DHM1_9ACTN</name>